<organism evidence="3 4">
    <name type="scientific">Candidatus Daviesbacteria bacterium RIFCSPHIGHO2_12_FULL_37_11</name>
    <dbReference type="NCBI Taxonomy" id="1797777"/>
    <lineage>
        <taxon>Bacteria</taxon>
        <taxon>Candidatus Daviesiibacteriota</taxon>
    </lineage>
</organism>
<dbReference type="Proteomes" id="UP000176527">
    <property type="component" value="Unassembled WGS sequence"/>
</dbReference>
<sequence>MKQVLIILIPVILLGLSLAGGFIGNPLNSGNQSSEIFQLTDSGDSARDVLQIRSLIPGTITQNPTSTPTPGSAPTATPAPTTTSCTGQKVAVDFLLDVSGSMNDGTPKKIQALKTAMVNFASRFRSSDLIGIQIFSSQAAAAVCADIEFGFTNTTTACNILPINTYNSVLYSKKVNKLWANGDTYMQDGFIQAKQAIETAKQQYPSGYTWVLVFLTDGIPNVPENGLLSKEGPDAVQDPRSFTTVNELKNDLNVRIISIGLDLNSLADIGHNYTKPRSEIPAYAQTLLQDVASQPPTSNPTQQNYFLSNTGNDLNGVFDQIANQVCL</sequence>
<dbReference type="EMBL" id="MFDE01000046">
    <property type="protein sequence ID" value="OGE37315.1"/>
    <property type="molecule type" value="Genomic_DNA"/>
</dbReference>
<evidence type="ECO:0000313" key="3">
    <source>
        <dbReference type="EMBL" id="OGE37315.1"/>
    </source>
</evidence>
<evidence type="ECO:0000313" key="4">
    <source>
        <dbReference type="Proteomes" id="UP000176527"/>
    </source>
</evidence>
<protein>
    <recommendedName>
        <fullName evidence="2">VWFA domain-containing protein</fullName>
    </recommendedName>
</protein>
<dbReference type="InterPro" id="IPR002035">
    <property type="entry name" value="VWF_A"/>
</dbReference>
<dbReference type="CDD" id="cd00198">
    <property type="entry name" value="vWFA"/>
    <property type="match status" value="1"/>
</dbReference>
<feature type="region of interest" description="Disordered" evidence="1">
    <location>
        <begin position="59"/>
        <end position="83"/>
    </location>
</feature>
<dbReference type="PROSITE" id="PS50234">
    <property type="entry name" value="VWFA"/>
    <property type="match status" value="1"/>
</dbReference>
<dbReference type="Pfam" id="PF13519">
    <property type="entry name" value="VWA_2"/>
    <property type="match status" value="1"/>
</dbReference>
<accession>A0A1F5K923</accession>
<dbReference type="InterPro" id="IPR036465">
    <property type="entry name" value="vWFA_dom_sf"/>
</dbReference>
<dbReference type="SMART" id="SM00327">
    <property type="entry name" value="VWA"/>
    <property type="match status" value="1"/>
</dbReference>
<name>A0A1F5K923_9BACT</name>
<gene>
    <name evidence="3" type="ORF">A3F00_05545</name>
</gene>
<feature type="compositionally biased region" description="Low complexity" evidence="1">
    <location>
        <begin position="64"/>
        <end position="83"/>
    </location>
</feature>
<dbReference type="AlphaFoldDB" id="A0A1F5K923"/>
<dbReference type="SUPFAM" id="SSF53300">
    <property type="entry name" value="vWA-like"/>
    <property type="match status" value="1"/>
</dbReference>
<comment type="caution">
    <text evidence="3">The sequence shown here is derived from an EMBL/GenBank/DDBJ whole genome shotgun (WGS) entry which is preliminary data.</text>
</comment>
<evidence type="ECO:0000256" key="1">
    <source>
        <dbReference type="SAM" id="MobiDB-lite"/>
    </source>
</evidence>
<dbReference type="Gene3D" id="3.40.50.410">
    <property type="entry name" value="von Willebrand factor, type A domain"/>
    <property type="match status" value="1"/>
</dbReference>
<feature type="domain" description="VWFA" evidence="2">
    <location>
        <begin position="91"/>
        <end position="321"/>
    </location>
</feature>
<proteinExistence type="predicted"/>
<evidence type="ECO:0000259" key="2">
    <source>
        <dbReference type="PROSITE" id="PS50234"/>
    </source>
</evidence>
<reference evidence="3 4" key="1">
    <citation type="journal article" date="2016" name="Nat. Commun.">
        <title>Thousands of microbial genomes shed light on interconnected biogeochemical processes in an aquifer system.</title>
        <authorList>
            <person name="Anantharaman K."/>
            <person name="Brown C.T."/>
            <person name="Hug L.A."/>
            <person name="Sharon I."/>
            <person name="Castelle C.J."/>
            <person name="Probst A.J."/>
            <person name="Thomas B.C."/>
            <person name="Singh A."/>
            <person name="Wilkins M.J."/>
            <person name="Karaoz U."/>
            <person name="Brodie E.L."/>
            <person name="Williams K.H."/>
            <person name="Hubbard S.S."/>
            <person name="Banfield J.F."/>
        </authorList>
    </citation>
    <scope>NUCLEOTIDE SEQUENCE [LARGE SCALE GENOMIC DNA]</scope>
</reference>